<dbReference type="AlphaFoldDB" id="A0A4Y2MMC6"/>
<proteinExistence type="predicted"/>
<dbReference type="Proteomes" id="UP000499080">
    <property type="component" value="Unassembled WGS sequence"/>
</dbReference>
<organism evidence="1 2">
    <name type="scientific">Araneus ventricosus</name>
    <name type="common">Orbweaver spider</name>
    <name type="synonym">Epeira ventricosa</name>
    <dbReference type="NCBI Taxonomy" id="182803"/>
    <lineage>
        <taxon>Eukaryota</taxon>
        <taxon>Metazoa</taxon>
        <taxon>Ecdysozoa</taxon>
        <taxon>Arthropoda</taxon>
        <taxon>Chelicerata</taxon>
        <taxon>Arachnida</taxon>
        <taxon>Araneae</taxon>
        <taxon>Araneomorphae</taxon>
        <taxon>Entelegynae</taxon>
        <taxon>Araneoidea</taxon>
        <taxon>Araneidae</taxon>
        <taxon>Araneus</taxon>
    </lineage>
</organism>
<reference evidence="1 2" key="1">
    <citation type="journal article" date="2019" name="Sci. Rep.">
        <title>Orb-weaving spider Araneus ventricosus genome elucidates the spidroin gene catalogue.</title>
        <authorList>
            <person name="Kono N."/>
            <person name="Nakamura H."/>
            <person name="Ohtoshi R."/>
            <person name="Moran D.A.P."/>
            <person name="Shinohara A."/>
            <person name="Yoshida Y."/>
            <person name="Fujiwara M."/>
            <person name="Mori M."/>
            <person name="Tomita M."/>
            <person name="Arakawa K."/>
        </authorList>
    </citation>
    <scope>NUCLEOTIDE SEQUENCE [LARGE SCALE GENOMIC DNA]</scope>
</reference>
<evidence type="ECO:0008006" key="3">
    <source>
        <dbReference type="Google" id="ProtNLM"/>
    </source>
</evidence>
<dbReference type="InterPro" id="IPR036397">
    <property type="entry name" value="RNaseH_sf"/>
</dbReference>
<accession>A0A4Y2MMC6</accession>
<dbReference type="EMBL" id="BGPR01007522">
    <property type="protein sequence ID" value="GBN27544.1"/>
    <property type="molecule type" value="Genomic_DNA"/>
</dbReference>
<name>A0A4Y2MMC6_ARAVE</name>
<dbReference type="OrthoDB" id="6748180at2759"/>
<sequence length="166" mass="19324">MVSETVRLPEWVTHGGDGIIVWGCMAASGVDLLTFIDSTLYNVGHINIVKENLKRSEKHLNFEDYFWCMQDNDPKHTVQNVKLWLLYNSKNPLHSRPKSAEIQPIKHLWDLLERKILQQDIASKYMLKRVIITEWNNFSSDETSKVVRSVPKRLTEVLRCKGYPNS</sequence>
<dbReference type="Gene3D" id="3.30.420.10">
    <property type="entry name" value="Ribonuclease H-like superfamily/Ribonuclease H"/>
    <property type="match status" value="1"/>
</dbReference>
<gene>
    <name evidence="1" type="ORF">AVEN_221627_1</name>
</gene>
<evidence type="ECO:0000313" key="1">
    <source>
        <dbReference type="EMBL" id="GBN27544.1"/>
    </source>
</evidence>
<keyword evidence="2" id="KW-1185">Reference proteome</keyword>
<evidence type="ECO:0000313" key="2">
    <source>
        <dbReference type="Proteomes" id="UP000499080"/>
    </source>
</evidence>
<dbReference type="GO" id="GO:0003676">
    <property type="term" value="F:nucleic acid binding"/>
    <property type="evidence" value="ECO:0007669"/>
    <property type="project" value="InterPro"/>
</dbReference>
<protein>
    <recommendedName>
        <fullName evidence="3">Transposable element Tcb1 transposase</fullName>
    </recommendedName>
</protein>
<comment type="caution">
    <text evidence="1">The sequence shown here is derived from an EMBL/GenBank/DDBJ whole genome shotgun (WGS) entry which is preliminary data.</text>
</comment>